<gene>
    <name evidence="1" type="ORF">ACFPVY_01890</name>
</gene>
<dbReference type="EMBL" id="JBHSQB010000003">
    <property type="protein sequence ID" value="MFC6095383.1"/>
    <property type="molecule type" value="Genomic_DNA"/>
</dbReference>
<evidence type="ECO:0000313" key="2">
    <source>
        <dbReference type="Proteomes" id="UP001596287"/>
    </source>
</evidence>
<reference evidence="2" key="1">
    <citation type="journal article" date="2019" name="Int. J. Syst. Evol. Microbiol.">
        <title>The Global Catalogue of Microorganisms (GCM) 10K type strain sequencing project: providing services to taxonomists for standard genome sequencing and annotation.</title>
        <authorList>
            <consortium name="The Broad Institute Genomics Platform"/>
            <consortium name="The Broad Institute Genome Sequencing Center for Infectious Disease"/>
            <person name="Wu L."/>
            <person name="Ma J."/>
        </authorList>
    </citation>
    <scope>NUCLEOTIDE SEQUENCE [LARGE SCALE GENOMIC DNA]</scope>
    <source>
        <strain evidence="2">CCUG 49679</strain>
    </source>
</reference>
<proteinExistence type="predicted"/>
<dbReference type="Proteomes" id="UP001596287">
    <property type="component" value="Unassembled WGS sequence"/>
</dbReference>
<protein>
    <submittedName>
        <fullName evidence="1">Uncharacterized protein</fullName>
    </submittedName>
</protein>
<name>A0ABW1PID8_9FLAO</name>
<comment type="caution">
    <text evidence="1">The sequence shown here is derived from an EMBL/GenBank/DDBJ whole genome shotgun (WGS) entry which is preliminary data.</text>
</comment>
<keyword evidence="2" id="KW-1185">Reference proteome</keyword>
<evidence type="ECO:0000313" key="1">
    <source>
        <dbReference type="EMBL" id="MFC6095383.1"/>
    </source>
</evidence>
<organism evidence="1 2">
    <name type="scientific">Flavobacterium qiangtangense</name>
    <dbReference type="NCBI Taxonomy" id="1442595"/>
    <lineage>
        <taxon>Bacteria</taxon>
        <taxon>Pseudomonadati</taxon>
        <taxon>Bacteroidota</taxon>
        <taxon>Flavobacteriia</taxon>
        <taxon>Flavobacteriales</taxon>
        <taxon>Flavobacteriaceae</taxon>
        <taxon>Flavobacterium</taxon>
    </lineage>
</organism>
<sequence length="77" mass="8873">MNSNELYTALSTANGDRTEEMYRYGYACGLENHINFSKIKEAFLLHSISDSEEKLYMHTIIEGYKSSSDFDINLFFG</sequence>
<accession>A0ABW1PID8</accession>
<dbReference type="RefSeq" id="WP_379790002.1">
    <property type="nucleotide sequence ID" value="NZ_JBHSQB010000003.1"/>
</dbReference>